<dbReference type="STRING" id="437022.CC99x_00284"/>
<evidence type="ECO:0000256" key="11">
    <source>
        <dbReference type="ARBA" id="ARBA00022692"/>
    </source>
</evidence>
<dbReference type="InterPro" id="IPR000374">
    <property type="entry name" value="PC_trans"/>
</dbReference>
<comment type="caution">
    <text evidence="20">The sequence shown here is derived from an EMBL/GenBank/DDBJ whole genome shotgun (WGS) entry which is preliminary data.</text>
</comment>
<reference evidence="21" key="2">
    <citation type="journal article" date="2016" name="Genome Announc.">
        <title>Draft Genome Sequences of Two Novel Amoeba-Resistant Intranuclear Bacteria, 'Candidatus Berkiella cookevillensis' and 'Candidatus Berkiella aquae'.</title>
        <authorList>
            <person name="Mehari Y.T."/>
            <person name="Arivett B.A."/>
            <person name="Farone A.L."/>
            <person name="Gunderson J.H."/>
            <person name="Farone M.B."/>
        </authorList>
    </citation>
    <scope>NUCLEOTIDE SEQUENCE</scope>
    <source>
        <strain evidence="21">CC99</strain>
    </source>
</reference>
<feature type="transmembrane region" description="Helical" evidence="19">
    <location>
        <begin position="109"/>
        <end position="126"/>
    </location>
</feature>
<dbReference type="OrthoDB" id="9799199at2"/>
<feature type="transmembrane region" description="Helical" evidence="19">
    <location>
        <begin position="210"/>
        <end position="230"/>
    </location>
</feature>
<feature type="transmembrane region" description="Helical" evidence="19">
    <location>
        <begin position="138"/>
        <end position="156"/>
    </location>
</feature>
<evidence type="ECO:0000256" key="15">
    <source>
        <dbReference type="ARBA" id="ARBA00023136"/>
    </source>
</evidence>
<evidence type="ECO:0000256" key="18">
    <source>
        <dbReference type="RuleBase" id="RU003938"/>
    </source>
</evidence>
<feature type="transmembrane region" description="Helical" evidence="19">
    <location>
        <begin position="77"/>
        <end position="97"/>
    </location>
</feature>
<evidence type="ECO:0000313" key="20">
    <source>
        <dbReference type="EMBL" id="KRG20063.1"/>
    </source>
</evidence>
<dbReference type="Proteomes" id="UP000051494">
    <property type="component" value="Unassembled WGS sequence"/>
</dbReference>
<organism evidence="20">
    <name type="scientific">Candidatus Berkiella cookevillensis</name>
    <dbReference type="NCBI Taxonomy" id="437022"/>
    <lineage>
        <taxon>Bacteria</taxon>
        <taxon>Pseudomonadati</taxon>
        <taxon>Pseudomonadota</taxon>
        <taxon>Gammaproteobacteria</taxon>
        <taxon>Candidatus Berkiellales</taxon>
        <taxon>Candidatus Berkiellaceae</taxon>
        <taxon>Candidatus Berkiella</taxon>
    </lineage>
</organism>
<evidence type="ECO:0000256" key="5">
    <source>
        <dbReference type="ARBA" id="ARBA00010185"/>
    </source>
</evidence>
<dbReference type="EMBL" id="LKHV02000001">
    <property type="protein sequence ID" value="MCS5708360.1"/>
    <property type="molecule type" value="Genomic_DNA"/>
</dbReference>
<sequence length="279" mass="30679">MLKYRILTACLLIPFVLMGIFFLSSEHFTLMAAFIFLGASYEWGQLCFKNNYITIAFCSVFALLMFGYHYFSHLLSADIVLLGSAFWIVPLLSVITFQSEKTTLFQSKTLRVLSGLLFLLLAWIGLSEIHAQPLGGFLIISLFLLIWSADTFAYFVGRAWGKTKLSPISPGKSLQGAVGGIAGSLVVGGLIYVAWHMFALSSLPTVLNHFPLWLLFVSLISVLSIAGDLFESLLKRISGVKDSGKLLPGHGGLLDRIDSLLPTLPLYAIFIAYWGPVLA</sequence>
<evidence type="ECO:0000256" key="16">
    <source>
        <dbReference type="ARBA" id="ARBA00023209"/>
    </source>
</evidence>
<evidence type="ECO:0000256" key="8">
    <source>
        <dbReference type="ARBA" id="ARBA00022475"/>
    </source>
</evidence>
<dbReference type="EMBL" id="LKHV01000001">
    <property type="protein sequence ID" value="KRG20063.1"/>
    <property type="molecule type" value="Genomic_DNA"/>
</dbReference>
<keyword evidence="14" id="KW-0443">Lipid metabolism</keyword>
<evidence type="ECO:0000256" key="12">
    <source>
        <dbReference type="ARBA" id="ARBA00022695"/>
    </source>
</evidence>
<keyword evidence="10 18" id="KW-0808">Transferase</keyword>
<keyword evidence="13 19" id="KW-1133">Transmembrane helix</keyword>
<dbReference type="PANTHER" id="PTHR46382">
    <property type="entry name" value="PHOSPHATIDATE CYTIDYLYLTRANSFERASE"/>
    <property type="match status" value="1"/>
</dbReference>
<keyword evidence="16" id="KW-0594">Phospholipid biosynthesis</keyword>
<dbReference type="GO" id="GO:0005886">
    <property type="term" value="C:plasma membrane"/>
    <property type="evidence" value="ECO:0007669"/>
    <property type="project" value="UniProtKB-SubCell"/>
</dbReference>
<dbReference type="UniPathway" id="UPA00557">
    <property type="reaction ID" value="UER00614"/>
</dbReference>
<name>A0A0Q9YHK6_9GAMM</name>
<dbReference type="PANTHER" id="PTHR46382:SF1">
    <property type="entry name" value="PHOSPHATIDATE CYTIDYLYLTRANSFERASE"/>
    <property type="match status" value="1"/>
</dbReference>
<evidence type="ECO:0000256" key="4">
    <source>
        <dbReference type="ARBA" id="ARBA00005189"/>
    </source>
</evidence>
<evidence type="ECO:0000256" key="13">
    <source>
        <dbReference type="ARBA" id="ARBA00022989"/>
    </source>
</evidence>
<keyword evidence="12 18" id="KW-0548">Nucleotidyltransferase</keyword>
<feature type="transmembrane region" description="Helical" evidence="19">
    <location>
        <begin position="177"/>
        <end position="198"/>
    </location>
</feature>
<dbReference type="PROSITE" id="PS01315">
    <property type="entry name" value="CDS"/>
    <property type="match status" value="1"/>
</dbReference>
<dbReference type="EC" id="2.7.7.41" evidence="6 18"/>
<dbReference type="Pfam" id="PF01148">
    <property type="entry name" value="CTP_transf_1"/>
    <property type="match status" value="1"/>
</dbReference>
<keyword evidence="11 18" id="KW-0812">Transmembrane</keyword>
<evidence type="ECO:0000256" key="2">
    <source>
        <dbReference type="ARBA" id="ARBA00004651"/>
    </source>
</evidence>
<dbReference type="PATRIC" id="fig|1590042.3.peg.298"/>
<evidence type="ECO:0000256" key="6">
    <source>
        <dbReference type="ARBA" id="ARBA00012487"/>
    </source>
</evidence>
<accession>A0A0Q9YHK6</accession>
<evidence type="ECO:0000256" key="10">
    <source>
        <dbReference type="ARBA" id="ARBA00022679"/>
    </source>
</evidence>
<keyword evidence="9" id="KW-0444">Lipid biosynthesis</keyword>
<evidence type="ECO:0000256" key="7">
    <source>
        <dbReference type="ARBA" id="ARBA00019373"/>
    </source>
</evidence>
<evidence type="ECO:0000256" key="3">
    <source>
        <dbReference type="ARBA" id="ARBA00005119"/>
    </source>
</evidence>
<keyword evidence="15 19" id="KW-0472">Membrane</keyword>
<evidence type="ECO:0000256" key="9">
    <source>
        <dbReference type="ARBA" id="ARBA00022516"/>
    </source>
</evidence>
<keyword evidence="17" id="KW-1208">Phospholipid metabolism</keyword>
<comment type="pathway">
    <text evidence="3 18">Phospholipid metabolism; CDP-diacylglycerol biosynthesis; CDP-diacylglycerol from sn-glycerol 3-phosphate: step 3/3.</text>
</comment>
<evidence type="ECO:0000256" key="14">
    <source>
        <dbReference type="ARBA" id="ARBA00023098"/>
    </source>
</evidence>
<protein>
    <recommendedName>
        <fullName evidence="7 18">Phosphatidate cytidylyltransferase</fullName>
        <ecNumber evidence="6 18">2.7.7.41</ecNumber>
    </recommendedName>
</protein>
<feature type="transmembrane region" description="Helical" evidence="19">
    <location>
        <begin position="51"/>
        <end position="71"/>
    </location>
</feature>
<feature type="transmembrane region" description="Helical" evidence="19">
    <location>
        <begin position="6"/>
        <end position="39"/>
    </location>
</feature>
<gene>
    <name evidence="20" type="primary">cdsA</name>
    <name evidence="20" type="ORF">CC99x_00284</name>
    <name evidence="21" type="ORF">CC99x_005515</name>
</gene>
<keyword evidence="22" id="KW-1185">Reference proteome</keyword>
<proteinExistence type="inferred from homology"/>
<reference evidence="20" key="1">
    <citation type="submission" date="2015-09" db="EMBL/GenBank/DDBJ databases">
        <title>Draft Genome Sequences of Two Novel Amoeba-resistant Intranuclear Bacteria, Candidatus Berkiella cookevillensis and Candidatus Berkiella aquae.</title>
        <authorList>
            <person name="Mehari Y.T."/>
            <person name="Arivett B.A."/>
            <person name="Farone A.L."/>
            <person name="Gunderson J.H."/>
            <person name="Farone M.B."/>
        </authorList>
    </citation>
    <scope>NUCLEOTIDE SEQUENCE [LARGE SCALE GENOMIC DNA]</scope>
    <source>
        <strain evidence="20">CC99</strain>
    </source>
</reference>
<dbReference type="GO" id="GO:0004605">
    <property type="term" value="F:phosphatidate cytidylyltransferase activity"/>
    <property type="evidence" value="ECO:0007669"/>
    <property type="project" value="UniProtKB-EC"/>
</dbReference>
<comment type="pathway">
    <text evidence="4">Lipid metabolism.</text>
</comment>
<reference evidence="21" key="3">
    <citation type="submission" date="2021-06" db="EMBL/GenBank/DDBJ databases">
        <title>Genomic Description and Analysis of Intracellular Bacteria, Candidatus Berkiella cookevillensis and Candidatus Berkiella aquae.</title>
        <authorList>
            <person name="Kidane D.T."/>
            <person name="Mehari Y.T."/>
            <person name="Rice F.C."/>
            <person name="Arivett B.A."/>
            <person name="Farone A.L."/>
            <person name="Berk S.G."/>
            <person name="Farone M.B."/>
        </authorList>
    </citation>
    <scope>NUCLEOTIDE SEQUENCE</scope>
    <source>
        <strain evidence="21">CC99</strain>
    </source>
</reference>
<evidence type="ECO:0000256" key="17">
    <source>
        <dbReference type="ARBA" id="ARBA00023264"/>
    </source>
</evidence>
<evidence type="ECO:0000256" key="19">
    <source>
        <dbReference type="SAM" id="Phobius"/>
    </source>
</evidence>
<comment type="subcellular location">
    <subcellularLocation>
        <location evidence="2">Cell membrane</location>
        <topology evidence="2">Multi-pass membrane protein</topology>
    </subcellularLocation>
</comment>
<dbReference type="AlphaFoldDB" id="A0A0Q9YHK6"/>
<keyword evidence="8" id="KW-1003">Cell membrane</keyword>
<dbReference type="GO" id="GO:0016024">
    <property type="term" value="P:CDP-diacylglycerol biosynthetic process"/>
    <property type="evidence" value="ECO:0007669"/>
    <property type="project" value="UniProtKB-UniPathway"/>
</dbReference>
<evidence type="ECO:0000256" key="1">
    <source>
        <dbReference type="ARBA" id="ARBA00001698"/>
    </source>
</evidence>
<evidence type="ECO:0000313" key="22">
    <source>
        <dbReference type="Proteomes" id="UP000051494"/>
    </source>
</evidence>
<comment type="catalytic activity">
    <reaction evidence="1 18">
        <text>a 1,2-diacyl-sn-glycero-3-phosphate + CTP + H(+) = a CDP-1,2-diacyl-sn-glycerol + diphosphate</text>
        <dbReference type="Rhea" id="RHEA:16229"/>
        <dbReference type="ChEBI" id="CHEBI:15378"/>
        <dbReference type="ChEBI" id="CHEBI:33019"/>
        <dbReference type="ChEBI" id="CHEBI:37563"/>
        <dbReference type="ChEBI" id="CHEBI:58332"/>
        <dbReference type="ChEBI" id="CHEBI:58608"/>
        <dbReference type="EC" id="2.7.7.41"/>
    </reaction>
</comment>
<comment type="similarity">
    <text evidence="5 18">Belongs to the CDS family.</text>
</comment>
<evidence type="ECO:0000313" key="21">
    <source>
        <dbReference type="EMBL" id="MCS5708360.1"/>
    </source>
</evidence>